<keyword evidence="4" id="KW-1185">Reference proteome</keyword>
<dbReference type="InterPro" id="IPR043129">
    <property type="entry name" value="ATPase_NBD"/>
</dbReference>
<evidence type="ECO:0000313" key="3">
    <source>
        <dbReference type="EMBL" id="GLQ73007.1"/>
    </source>
</evidence>
<dbReference type="Gene3D" id="3.90.640.10">
    <property type="entry name" value="Actin, Chain A, domain 4"/>
    <property type="match status" value="1"/>
</dbReference>
<proteinExistence type="predicted"/>
<accession>A0AAV5NSN4</accession>
<keyword evidence="1" id="KW-0547">Nucleotide-binding</keyword>
<evidence type="ECO:0000256" key="1">
    <source>
        <dbReference type="ARBA" id="ARBA00022741"/>
    </source>
</evidence>
<organism evidence="3 4">
    <name type="scientific">Vibrio penaeicida</name>
    <dbReference type="NCBI Taxonomy" id="104609"/>
    <lineage>
        <taxon>Bacteria</taxon>
        <taxon>Pseudomonadati</taxon>
        <taxon>Pseudomonadota</taxon>
        <taxon>Gammaproteobacteria</taxon>
        <taxon>Vibrionales</taxon>
        <taxon>Vibrionaceae</taxon>
        <taxon>Vibrio</taxon>
    </lineage>
</organism>
<reference evidence="4" key="1">
    <citation type="journal article" date="2019" name="Int. J. Syst. Evol. Microbiol.">
        <title>The Global Catalogue of Microorganisms (GCM) 10K type strain sequencing project: providing services to taxonomists for standard genome sequencing and annotation.</title>
        <authorList>
            <consortium name="The Broad Institute Genomics Platform"/>
            <consortium name="The Broad Institute Genome Sequencing Center for Infectious Disease"/>
            <person name="Wu L."/>
            <person name="Ma J."/>
        </authorList>
    </citation>
    <scope>NUCLEOTIDE SEQUENCE [LARGE SCALE GENOMIC DNA]</scope>
    <source>
        <strain evidence="4">NBRC 15640</strain>
    </source>
</reference>
<evidence type="ECO:0000313" key="4">
    <source>
        <dbReference type="Proteomes" id="UP001156690"/>
    </source>
</evidence>
<sequence>MTSPRFLVGIDLGTTNTVVAFCEITDNLEQSNVTLFDIDQLIGPGEVVRKPLLPSFRYHPADGQISPSDLILPWESVRTEGDIDNVIVGEWARELGAKVEGRQVSSAKSWLSHQAVDRRSEILPWAGAADVEKVSPVTASASYLNHIRQSWNYRHPSNKLEDQDVVVTVPASFDETARKLTLEAAEQAGLGKIVLLEEPQAVCYDWYARHQHTASDELKTLPLILVCDVGGGTTDLSLIEAKFDSDELALDRIGVGEHLMLGGDNLDLALAHLAEQRFSQSKKLNAANLTKLIQQTRKAKENLLSANAPEEVKITMLGSGSKLLGGTKSVQLSKQEVHQIALDGFFPLSGFEEVPDKRRSAVVEFGLPYVADPAVSKHIAEFLTQHQQVSYAALNRANQLNLESNQDLESSQNLENGEGTEKPAIPVGLLLNGGVFNSELVTERITQLLGNWKGTPITVLDNPHPDWSVALGAVAFGKARRGAQLKIGGGAARSYFLHLPEKNKMGKALCLLAKGTEEGHEIRLSGRRFSLTLGEPVKFNLLTSTHDSFGNTTSGSNASIQNGMMVDVDPDIFAPLPPYISTLESEGATLQANQKERVEVQLACQLTEVGTLKMECVSTEDDSTENGSKRWELEFEVRNQQTDDQENSSFHPNLDECKTLISRIYSGNKKSAEGKEIKTLPKDLERKLGKREEWDFATLRQLFDAFSQGRKRRRRSEQHEKNWLRLAGFSMRPGFGDPTDSWRIEQIWGLYQQSIQFKNHQGWTDWWVFWRRVAGGLNQEQQETILADIAKYLHPGAMKNPQSAKAAQDMGYESMVRLSASLENLDVEDKVLLATWYLSKAMNHNQFEQAHWWALGRLASRTPLYGSQHNAIPREQIEQWLPKLLELNWQKEQMIAFAVVMMCRKTGDRLFDVSDDYREQVRSKLKQSKVPESWISLVEEVKELSESESKRVFGDALPSGLTLISN</sequence>
<dbReference type="CDD" id="cd10170">
    <property type="entry name" value="ASKHA_NBD_HSP70"/>
    <property type="match status" value="1"/>
</dbReference>
<dbReference type="Gene3D" id="3.30.420.40">
    <property type="match status" value="2"/>
</dbReference>
<dbReference type="PANTHER" id="PTHR19375">
    <property type="entry name" value="HEAT SHOCK PROTEIN 70KDA"/>
    <property type="match status" value="1"/>
</dbReference>
<dbReference type="Pfam" id="PF12531">
    <property type="entry name" value="DUF3731"/>
    <property type="match status" value="1"/>
</dbReference>
<dbReference type="AlphaFoldDB" id="A0AAV5NSN4"/>
<name>A0AAV5NSN4_9VIBR</name>
<keyword evidence="2" id="KW-0067">ATP-binding</keyword>
<dbReference type="GO" id="GO:0140662">
    <property type="term" value="F:ATP-dependent protein folding chaperone"/>
    <property type="evidence" value="ECO:0007669"/>
    <property type="project" value="InterPro"/>
</dbReference>
<comment type="caution">
    <text evidence="3">The sequence shown here is derived from an EMBL/GenBank/DDBJ whole genome shotgun (WGS) entry which is preliminary data.</text>
</comment>
<dbReference type="GO" id="GO:0005524">
    <property type="term" value="F:ATP binding"/>
    <property type="evidence" value="ECO:0007669"/>
    <property type="project" value="UniProtKB-KW"/>
</dbReference>
<evidence type="ECO:0000256" key="2">
    <source>
        <dbReference type="ARBA" id="ARBA00022840"/>
    </source>
</evidence>
<dbReference type="InterPro" id="IPR021030">
    <property type="entry name" value="DUF3731"/>
</dbReference>
<dbReference type="Pfam" id="PF00012">
    <property type="entry name" value="HSP70"/>
    <property type="match status" value="1"/>
</dbReference>
<gene>
    <name evidence="3" type="ORF">GCM10007932_23670</name>
</gene>
<protein>
    <submittedName>
        <fullName evidence="3">Molecular chaperone DnaK</fullName>
    </submittedName>
</protein>
<dbReference type="InterPro" id="IPR013126">
    <property type="entry name" value="Hsp_70_fam"/>
</dbReference>
<dbReference type="PRINTS" id="PR00301">
    <property type="entry name" value="HEATSHOCK70"/>
</dbReference>
<dbReference type="EMBL" id="BSNX01000026">
    <property type="protein sequence ID" value="GLQ73007.1"/>
    <property type="molecule type" value="Genomic_DNA"/>
</dbReference>
<dbReference type="Proteomes" id="UP001156690">
    <property type="component" value="Unassembled WGS sequence"/>
</dbReference>
<dbReference type="SUPFAM" id="SSF53067">
    <property type="entry name" value="Actin-like ATPase domain"/>
    <property type="match status" value="2"/>
</dbReference>